<dbReference type="GO" id="GO:0043190">
    <property type="term" value="C:ATP-binding cassette (ABC) transporter complex"/>
    <property type="evidence" value="ECO:0007669"/>
    <property type="project" value="InterPro"/>
</dbReference>
<evidence type="ECO:0000256" key="7">
    <source>
        <dbReference type="ARBA" id="ARBA00023136"/>
    </source>
</evidence>
<feature type="domain" description="ABC transmembrane type-1" evidence="9">
    <location>
        <begin position="22"/>
        <end position="219"/>
    </location>
</feature>
<evidence type="ECO:0000256" key="4">
    <source>
        <dbReference type="ARBA" id="ARBA00022475"/>
    </source>
</evidence>
<reference evidence="10" key="1">
    <citation type="submission" date="2023-01" db="EMBL/GenBank/DDBJ databases">
        <title>Whole genome sequence of Paucibacter sp. S2-9 isolated from pond sediment.</title>
        <authorList>
            <person name="Jung J.Y."/>
        </authorList>
    </citation>
    <scope>NUCLEOTIDE SEQUENCE</scope>
    <source>
        <strain evidence="10">S2-9</strain>
    </source>
</reference>
<dbReference type="PANTHER" id="PTHR30614:SF47">
    <property type="entry name" value="ABC TRANSPORTER PERMEASE"/>
    <property type="match status" value="1"/>
</dbReference>
<dbReference type="Proteomes" id="UP001177769">
    <property type="component" value="Chromosome"/>
</dbReference>
<evidence type="ECO:0000256" key="8">
    <source>
        <dbReference type="RuleBase" id="RU363032"/>
    </source>
</evidence>
<feature type="transmembrane region" description="Helical" evidence="8">
    <location>
        <begin position="91"/>
        <end position="115"/>
    </location>
</feature>
<dbReference type="GO" id="GO:0022857">
    <property type="term" value="F:transmembrane transporter activity"/>
    <property type="evidence" value="ECO:0007669"/>
    <property type="project" value="InterPro"/>
</dbReference>
<evidence type="ECO:0000313" key="10">
    <source>
        <dbReference type="EMBL" id="WIT12117.1"/>
    </source>
</evidence>
<dbReference type="Gene3D" id="1.10.3720.10">
    <property type="entry name" value="MetI-like"/>
    <property type="match status" value="1"/>
</dbReference>
<evidence type="ECO:0000256" key="5">
    <source>
        <dbReference type="ARBA" id="ARBA00022692"/>
    </source>
</evidence>
<keyword evidence="6 8" id="KW-1133">Transmembrane helix</keyword>
<dbReference type="PANTHER" id="PTHR30614">
    <property type="entry name" value="MEMBRANE COMPONENT OF AMINO ACID ABC TRANSPORTER"/>
    <property type="match status" value="1"/>
</dbReference>
<gene>
    <name evidence="10" type="ORF">PFX98_00500</name>
</gene>
<dbReference type="KEGG" id="pais:PFX98_00500"/>
<protein>
    <submittedName>
        <fullName evidence="10">Amino acid ABC transporter permease</fullName>
    </submittedName>
</protein>
<dbReference type="PROSITE" id="PS50928">
    <property type="entry name" value="ABC_TM1"/>
    <property type="match status" value="1"/>
</dbReference>
<dbReference type="InterPro" id="IPR010065">
    <property type="entry name" value="AA_ABC_transptr_permease_3TM"/>
</dbReference>
<keyword evidence="7 8" id="KW-0472">Membrane</keyword>
<dbReference type="InterPro" id="IPR000515">
    <property type="entry name" value="MetI-like"/>
</dbReference>
<dbReference type="InterPro" id="IPR035906">
    <property type="entry name" value="MetI-like_sf"/>
</dbReference>
<keyword evidence="5 8" id="KW-0812">Transmembrane</keyword>
<sequence length="233" mass="25534">MPHLDFSLLLQGQYREWLLSGFLFSLQLTAITLLLALPLAVLVALLRLAPARIAQALGFAYVEGVRSVPLLVHMLFWYFGAPEALPEGVKAWLYAGNIEAAAAVIALTIYSAAYMAEDIRSGLRAVPHTQLDAARALGFGFLASMRLVILPQALRITVPPLISQTLNLWKNTSIATVIGAAELMYQAQRVETASFRGFETFAVVTAGYLGISLLITALAQLYQWRYPVRLRAS</sequence>
<evidence type="ECO:0000259" key="9">
    <source>
        <dbReference type="PROSITE" id="PS50928"/>
    </source>
</evidence>
<accession>A0AA95NBR3</accession>
<evidence type="ECO:0000256" key="3">
    <source>
        <dbReference type="ARBA" id="ARBA00022448"/>
    </source>
</evidence>
<dbReference type="SUPFAM" id="SSF161098">
    <property type="entry name" value="MetI-like"/>
    <property type="match status" value="1"/>
</dbReference>
<comment type="subcellular location">
    <subcellularLocation>
        <location evidence="1">Cell inner membrane</location>
        <topology evidence="1">Multi-pass membrane protein</topology>
    </subcellularLocation>
    <subcellularLocation>
        <location evidence="8">Cell membrane</location>
        <topology evidence="8">Multi-pass membrane protein</topology>
    </subcellularLocation>
</comment>
<dbReference type="EMBL" id="CP116346">
    <property type="protein sequence ID" value="WIT12117.1"/>
    <property type="molecule type" value="Genomic_DNA"/>
</dbReference>
<feature type="transmembrane region" description="Helical" evidence="8">
    <location>
        <begin position="136"/>
        <end position="154"/>
    </location>
</feature>
<dbReference type="Pfam" id="PF00528">
    <property type="entry name" value="BPD_transp_1"/>
    <property type="match status" value="1"/>
</dbReference>
<keyword evidence="3 8" id="KW-0813">Transport</keyword>
<dbReference type="AlphaFoldDB" id="A0AA95NBR3"/>
<feature type="transmembrane region" description="Helical" evidence="8">
    <location>
        <begin position="20"/>
        <end position="46"/>
    </location>
</feature>
<evidence type="ECO:0000256" key="6">
    <source>
        <dbReference type="ARBA" id="ARBA00022989"/>
    </source>
</evidence>
<dbReference type="NCBIfam" id="TIGR01726">
    <property type="entry name" value="HEQRo_perm_3TM"/>
    <property type="match status" value="1"/>
</dbReference>
<evidence type="ECO:0000256" key="2">
    <source>
        <dbReference type="ARBA" id="ARBA00010072"/>
    </source>
</evidence>
<keyword evidence="11" id="KW-1185">Reference proteome</keyword>
<evidence type="ECO:0000256" key="1">
    <source>
        <dbReference type="ARBA" id="ARBA00004429"/>
    </source>
</evidence>
<name>A0AA95NBR3_9BURK</name>
<dbReference type="GO" id="GO:0006865">
    <property type="term" value="P:amino acid transport"/>
    <property type="evidence" value="ECO:0007669"/>
    <property type="project" value="TreeGrafter"/>
</dbReference>
<keyword evidence="4" id="KW-1003">Cell membrane</keyword>
<dbReference type="InterPro" id="IPR043429">
    <property type="entry name" value="ArtM/GltK/GlnP/TcyL/YhdX-like"/>
</dbReference>
<organism evidence="10 11">
    <name type="scientific">Paucibacter sediminis</name>
    <dbReference type="NCBI Taxonomy" id="3019553"/>
    <lineage>
        <taxon>Bacteria</taxon>
        <taxon>Pseudomonadati</taxon>
        <taxon>Pseudomonadota</taxon>
        <taxon>Betaproteobacteria</taxon>
        <taxon>Burkholderiales</taxon>
        <taxon>Sphaerotilaceae</taxon>
        <taxon>Roseateles</taxon>
    </lineage>
</organism>
<evidence type="ECO:0000313" key="11">
    <source>
        <dbReference type="Proteomes" id="UP001177769"/>
    </source>
</evidence>
<dbReference type="RefSeq" id="WP_285233207.1">
    <property type="nucleotide sequence ID" value="NZ_CP116346.1"/>
</dbReference>
<feature type="transmembrane region" description="Helical" evidence="8">
    <location>
        <begin position="201"/>
        <end position="222"/>
    </location>
</feature>
<dbReference type="CDD" id="cd06261">
    <property type="entry name" value="TM_PBP2"/>
    <property type="match status" value="1"/>
</dbReference>
<comment type="similarity">
    <text evidence="2">Belongs to the binding-protein-dependent transport system permease family. HisMQ subfamily.</text>
</comment>
<feature type="transmembrane region" description="Helical" evidence="8">
    <location>
        <begin position="58"/>
        <end position="79"/>
    </location>
</feature>
<proteinExistence type="inferred from homology"/>